<dbReference type="Pfam" id="PF07114">
    <property type="entry name" value="TMEM126"/>
    <property type="match status" value="1"/>
</dbReference>
<feature type="transmembrane region" description="Helical" evidence="6">
    <location>
        <begin position="181"/>
        <end position="198"/>
    </location>
</feature>
<keyword evidence="5 6" id="KW-0472">Membrane</keyword>
<proteinExistence type="predicted"/>
<name>A0A9W2Z2L4_BIOGL</name>
<evidence type="ECO:0000256" key="4">
    <source>
        <dbReference type="ARBA" id="ARBA00023128"/>
    </source>
</evidence>
<feature type="transmembrane region" description="Helical" evidence="6">
    <location>
        <begin position="127"/>
        <end position="151"/>
    </location>
</feature>
<evidence type="ECO:0000256" key="3">
    <source>
        <dbReference type="ARBA" id="ARBA00022989"/>
    </source>
</evidence>
<dbReference type="RefSeq" id="XP_055869308.1">
    <property type="nucleotide sequence ID" value="XM_056013333.1"/>
</dbReference>
<evidence type="ECO:0000313" key="7">
    <source>
        <dbReference type="Proteomes" id="UP001165740"/>
    </source>
</evidence>
<dbReference type="OMA" id="GDLHCET"/>
<comment type="subcellular location">
    <subcellularLocation>
        <location evidence="1">Mitochondrion membrane</location>
        <topology evidence="1">Multi-pass membrane protein</topology>
    </subcellularLocation>
</comment>
<dbReference type="AlphaFoldDB" id="A0A9W2Z2L4"/>
<keyword evidence="4" id="KW-0496">Mitochondrion</keyword>
<evidence type="ECO:0000256" key="2">
    <source>
        <dbReference type="ARBA" id="ARBA00022692"/>
    </source>
</evidence>
<gene>
    <name evidence="8 9 10 11" type="primary">LOC106051386</name>
</gene>
<dbReference type="InterPro" id="IPR009801">
    <property type="entry name" value="TMEM126"/>
</dbReference>
<dbReference type="GeneID" id="106051386"/>
<protein>
    <submittedName>
        <fullName evidence="8 9">Uncharacterized protein LOC106051386</fullName>
    </submittedName>
</protein>
<dbReference type="GO" id="GO:0031966">
    <property type="term" value="C:mitochondrial membrane"/>
    <property type="evidence" value="ECO:0007669"/>
    <property type="project" value="UniProtKB-SubCell"/>
</dbReference>
<feature type="transmembrane region" description="Helical" evidence="6">
    <location>
        <begin position="54"/>
        <end position="74"/>
    </location>
</feature>
<reference evidence="8 9" key="1">
    <citation type="submission" date="2025-04" db="UniProtKB">
        <authorList>
            <consortium name="RefSeq"/>
        </authorList>
    </citation>
    <scope>IDENTIFICATION</scope>
</reference>
<dbReference type="OrthoDB" id="6234762at2759"/>
<sequence>MEKEVKDLGGPVLVKRGDEIPSGAVPMSDNEVLEFQLNRVKHFQPQSQMVPYNYCNYIIGTAVALSSLVIISTMRRNFQLGGLSKGLTYGPSVLLPSAMAGAWHEFGIKNKILLGREPCSVCVTLRSAAYTALLGVGYPLIVSFLACIPVARKNYTLPLASSAEGFGYVKLVKHVIPKSSVLLQLILGNFIVGSWFAHRELKLFHRHFST</sequence>
<accession>A0A9W2Z2L4</accession>
<evidence type="ECO:0000313" key="9">
    <source>
        <dbReference type="RefSeq" id="XP_055869307.1"/>
    </source>
</evidence>
<dbReference type="RefSeq" id="XP_055869307.1">
    <property type="nucleotide sequence ID" value="XM_056013332.1"/>
</dbReference>
<evidence type="ECO:0000313" key="8">
    <source>
        <dbReference type="RefSeq" id="XP_055869306.1"/>
    </source>
</evidence>
<feature type="transmembrane region" description="Helical" evidence="6">
    <location>
        <begin position="86"/>
        <end position="106"/>
    </location>
</feature>
<dbReference type="RefSeq" id="XP_055869309.1">
    <property type="nucleotide sequence ID" value="XM_056013334.1"/>
</dbReference>
<dbReference type="RefSeq" id="XP_055869306.1">
    <property type="nucleotide sequence ID" value="XM_056013331.1"/>
</dbReference>
<evidence type="ECO:0000313" key="11">
    <source>
        <dbReference type="RefSeq" id="XP_055869309.1"/>
    </source>
</evidence>
<evidence type="ECO:0000256" key="5">
    <source>
        <dbReference type="ARBA" id="ARBA00023136"/>
    </source>
</evidence>
<dbReference type="PANTHER" id="PTHR16296">
    <property type="entry name" value="UNCHARACTERIZED HYPOTHALAMUS PROTEIN HT007"/>
    <property type="match status" value="1"/>
</dbReference>
<keyword evidence="3 6" id="KW-1133">Transmembrane helix</keyword>
<dbReference type="Proteomes" id="UP001165740">
    <property type="component" value="Chromosome 15"/>
</dbReference>
<evidence type="ECO:0000313" key="10">
    <source>
        <dbReference type="RefSeq" id="XP_055869308.1"/>
    </source>
</evidence>
<organism evidence="7 8">
    <name type="scientific">Biomphalaria glabrata</name>
    <name type="common">Bloodfluke planorb</name>
    <name type="synonym">Freshwater snail</name>
    <dbReference type="NCBI Taxonomy" id="6526"/>
    <lineage>
        <taxon>Eukaryota</taxon>
        <taxon>Metazoa</taxon>
        <taxon>Spiralia</taxon>
        <taxon>Lophotrochozoa</taxon>
        <taxon>Mollusca</taxon>
        <taxon>Gastropoda</taxon>
        <taxon>Heterobranchia</taxon>
        <taxon>Euthyneura</taxon>
        <taxon>Panpulmonata</taxon>
        <taxon>Hygrophila</taxon>
        <taxon>Lymnaeoidea</taxon>
        <taxon>Planorbidae</taxon>
        <taxon>Biomphalaria</taxon>
    </lineage>
</organism>
<evidence type="ECO:0000256" key="1">
    <source>
        <dbReference type="ARBA" id="ARBA00004225"/>
    </source>
</evidence>
<keyword evidence="7" id="KW-1185">Reference proteome</keyword>
<keyword evidence="2 6" id="KW-0812">Transmembrane</keyword>
<dbReference type="PANTHER" id="PTHR16296:SF2">
    <property type="entry name" value="TRANSMEMBRANE PROTEIN 126A"/>
    <property type="match status" value="1"/>
</dbReference>
<dbReference type="GO" id="GO:0032981">
    <property type="term" value="P:mitochondrial respiratory chain complex I assembly"/>
    <property type="evidence" value="ECO:0007669"/>
    <property type="project" value="TreeGrafter"/>
</dbReference>
<evidence type="ECO:0000256" key="6">
    <source>
        <dbReference type="SAM" id="Phobius"/>
    </source>
</evidence>